<sequence>MATDAALPRRFDTGLRPLNQRYHRAGLGLFLFVVVAHWAEHIAQAVQIWGLGWSVKESRGVLGLPFPWLVTSEWMHYGYALVMLIGLVLLRPGFVGRSRTWWNVALVIQIWHHFEHLLLLVQASTGHNIAGRPVPTSVIQLIAPRVELHLFYNAIVFAPMVVAMVLHRRPNGAERDRMRCTCAADSL</sequence>
<keyword evidence="1" id="KW-0812">Transmembrane</keyword>
<feature type="transmembrane region" description="Helical" evidence="1">
    <location>
        <begin position="150"/>
        <end position="167"/>
    </location>
</feature>
<accession>A0A5D0NDM6</accession>
<evidence type="ECO:0000313" key="2">
    <source>
        <dbReference type="EMBL" id="TYB42399.1"/>
    </source>
</evidence>
<evidence type="ECO:0000313" key="3">
    <source>
        <dbReference type="Proteomes" id="UP000323380"/>
    </source>
</evidence>
<dbReference type="Proteomes" id="UP000323380">
    <property type="component" value="Unassembled WGS sequence"/>
</dbReference>
<dbReference type="EMBL" id="VSFG01000008">
    <property type="protein sequence ID" value="TYB42399.1"/>
    <property type="molecule type" value="Genomic_DNA"/>
</dbReference>
<feature type="transmembrane region" description="Helical" evidence="1">
    <location>
        <begin position="74"/>
        <end position="94"/>
    </location>
</feature>
<feature type="transmembrane region" description="Helical" evidence="1">
    <location>
        <begin position="21"/>
        <end position="39"/>
    </location>
</feature>
<proteinExistence type="predicted"/>
<dbReference type="AlphaFoldDB" id="A0A5D0NDM6"/>
<organism evidence="2 3">
    <name type="scientific">Actinomadura chibensis</name>
    <dbReference type="NCBI Taxonomy" id="392828"/>
    <lineage>
        <taxon>Bacteria</taxon>
        <taxon>Bacillati</taxon>
        <taxon>Actinomycetota</taxon>
        <taxon>Actinomycetes</taxon>
        <taxon>Streptosporangiales</taxon>
        <taxon>Thermomonosporaceae</taxon>
        <taxon>Actinomadura</taxon>
    </lineage>
</organism>
<keyword evidence="1" id="KW-1133">Transmembrane helix</keyword>
<evidence type="ECO:0000256" key="1">
    <source>
        <dbReference type="SAM" id="Phobius"/>
    </source>
</evidence>
<keyword evidence="3" id="KW-1185">Reference proteome</keyword>
<keyword evidence="1" id="KW-0472">Membrane</keyword>
<gene>
    <name evidence="2" type="ORF">FXF69_31805</name>
</gene>
<dbReference type="RefSeq" id="WP_067887745.1">
    <property type="nucleotide sequence ID" value="NZ_VSFG01000008.1"/>
</dbReference>
<name>A0A5D0NDM6_9ACTN</name>
<comment type="caution">
    <text evidence="2">The sequence shown here is derived from an EMBL/GenBank/DDBJ whole genome shotgun (WGS) entry which is preliminary data.</text>
</comment>
<dbReference type="STRING" id="1220554.GCA_001552135_01829"/>
<protein>
    <submittedName>
        <fullName evidence="2">Uncharacterized protein</fullName>
    </submittedName>
</protein>
<reference evidence="2 3" key="1">
    <citation type="submission" date="2019-08" db="EMBL/GenBank/DDBJ databases">
        <title>Actinomadura sp. nov. CYP1-5 isolated from mountain soil.</title>
        <authorList>
            <person name="Songsumanus A."/>
            <person name="Kuncharoen N."/>
            <person name="Kudo T."/>
            <person name="Yuki M."/>
            <person name="Igarashi Y."/>
            <person name="Tanasupawat S."/>
        </authorList>
    </citation>
    <scope>NUCLEOTIDE SEQUENCE [LARGE SCALE GENOMIC DNA]</scope>
    <source>
        <strain evidence="2 3">JCM 14158</strain>
    </source>
</reference>